<dbReference type="EMBL" id="JAUEPO010000004">
    <property type="protein sequence ID" value="KAK3324533.1"/>
    <property type="molecule type" value="Genomic_DNA"/>
</dbReference>
<dbReference type="Proteomes" id="UP001286456">
    <property type="component" value="Unassembled WGS sequence"/>
</dbReference>
<name>A0AAE0IGJ5_9PEZI</name>
<dbReference type="Gene3D" id="3.30.420.40">
    <property type="match status" value="2"/>
</dbReference>
<reference evidence="1" key="2">
    <citation type="submission" date="2023-06" db="EMBL/GenBank/DDBJ databases">
        <authorList>
            <consortium name="Lawrence Berkeley National Laboratory"/>
            <person name="Haridas S."/>
            <person name="Hensen N."/>
            <person name="Bonometti L."/>
            <person name="Westerberg I."/>
            <person name="Brannstrom I.O."/>
            <person name="Guillou S."/>
            <person name="Cros-Aarteil S."/>
            <person name="Calhoun S."/>
            <person name="Kuo A."/>
            <person name="Mondo S."/>
            <person name="Pangilinan J."/>
            <person name="Riley R."/>
            <person name="Labutti K."/>
            <person name="Andreopoulos B."/>
            <person name="Lipzen A."/>
            <person name="Chen C."/>
            <person name="Yanf M."/>
            <person name="Daum C."/>
            <person name="Ng V."/>
            <person name="Clum A."/>
            <person name="Steindorff A."/>
            <person name="Ohm R."/>
            <person name="Martin F."/>
            <person name="Silar P."/>
            <person name="Natvig D."/>
            <person name="Lalanne C."/>
            <person name="Gautier V."/>
            <person name="Ament-Velasquez S.L."/>
            <person name="Kruys A."/>
            <person name="Hutchinson M.I."/>
            <person name="Powell A.J."/>
            <person name="Barry K."/>
            <person name="Miller A.N."/>
            <person name="Grigoriev I.V."/>
            <person name="Debuchy R."/>
            <person name="Gladieux P."/>
            <person name="Thoren M.H."/>
            <person name="Johannesson H."/>
        </authorList>
    </citation>
    <scope>NUCLEOTIDE SEQUENCE</scope>
    <source>
        <strain evidence="1">SMH4131-1</strain>
    </source>
</reference>
<organism evidence="1 2">
    <name type="scientific">Cercophora scortea</name>
    <dbReference type="NCBI Taxonomy" id="314031"/>
    <lineage>
        <taxon>Eukaryota</taxon>
        <taxon>Fungi</taxon>
        <taxon>Dikarya</taxon>
        <taxon>Ascomycota</taxon>
        <taxon>Pezizomycotina</taxon>
        <taxon>Sordariomycetes</taxon>
        <taxon>Sordariomycetidae</taxon>
        <taxon>Sordariales</taxon>
        <taxon>Lasiosphaeriaceae</taxon>
        <taxon>Cercophora</taxon>
    </lineage>
</organism>
<proteinExistence type="predicted"/>
<dbReference type="PANTHER" id="PTHR14187">
    <property type="entry name" value="ALPHA KINASE/ELONGATION FACTOR 2 KINASE"/>
    <property type="match status" value="1"/>
</dbReference>
<dbReference type="Gene3D" id="3.90.640.10">
    <property type="entry name" value="Actin, Chain A, domain 4"/>
    <property type="match status" value="1"/>
</dbReference>
<dbReference type="AlphaFoldDB" id="A0AAE0IGJ5"/>
<evidence type="ECO:0000313" key="1">
    <source>
        <dbReference type="EMBL" id="KAK3324533.1"/>
    </source>
</evidence>
<dbReference type="SUPFAM" id="SSF53067">
    <property type="entry name" value="Actin-like ATPase domain"/>
    <property type="match status" value="1"/>
</dbReference>
<reference evidence="1" key="1">
    <citation type="journal article" date="2023" name="Mol. Phylogenet. Evol.">
        <title>Genome-scale phylogeny and comparative genomics of the fungal order Sordariales.</title>
        <authorList>
            <person name="Hensen N."/>
            <person name="Bonometti L."/>
            <person name="Westerberg I."/>
            <person name="Brannstrom I.O."/>
            <person name="Guillou S."/>
            <person name="Cros-Aarteil S."/>
            <person name="Calhoun S."/>
            <person name="Haridas S."/>
            <person name="Kuo A."/>
            <person name="Mondo S."/>
            <person name="Pangilinan J."/>
            <person name="Riley R."/>
            <person name="LaButti K."/>
            <person name="Andreopoulos B."/>
            <person name="Lipzen A."/>
            <person name="Chen C."/>
            <person name="Yan M."/>
            <person name="Daum C."/>
            <person name="Ng V."/>
            <person name="Clum A."/>
            <person name="Steindorff A."/>
            <person name="Ohm R.A."/>
            <person name="Martin F."/>
            <person name="Silar P."/>
            <person name="Natvig D.O."/>
            <person name="Lalanne C."/>
            <person name="Gautier V."/>
            <person name="Ament-Velasquez S.L."/>
            <person name="Kruys A."/>
            <person name="Hutchinson M.I."/>
            <person name="Powell A.J."/>
            <person name="Barry K."/>
            <person name="Miller A.N."/>
            <person name="Grigoriev I.V."/>
            <person name="Debuchy R."/>
            <person name="Gladieux P."/>
            <person name="Hiltunen Thoren M."/>
            <person name="Johannesson H."/>
        </authorList>
    </citation>
    <scope>NUCLEOTIDE SEQUENCE</scope>
    <source>
        <strain evidence="1">SMH4131-1</strain>
    </source>
</reference>
<dbReference type="CDD" id="cd10170">
    <property type="entry name" value="ASKHA_NBD_HSP70"/>
    <property type="match status" value="1"/>
</dbReference>
<keyword evidence="2" id="KW-1185">Reference proteome</keyword>
<accession>A0AAE0IGJ5</accession>
<comment type="caution">
    <text evidence="1">The sequence shown here is derived from an EMBL/GenBank/DDBJ whole genome shotgun (WGS) entry which is preliminary data.</text>
</comment>
<dbReference type="InterPro" id="IPR043129">
    <property type="entry name" value="ATPase_NBD"/>
</dbReference>
<sequence>MSSQDPRYLISVDYGTTYTGPSQLYLVPPHNRRSTANTCIQCPGVAWVLTTAAPPRLSDVKVVQRWAGGIGPKVPSVFTYSASSGEQWGYKLGDGAYVLRWTKLELEPPSRLKALKSLRSTLAETRLLDFDANNLVDQIPRHLIRTAEDIVTDYLTEVAISVRLDIQNQRDPETLRDFPIDLIITHPATWHPRARNTTFRAVNEAFRRIFPEMEEKPGNLRLTTESEACAQYTMRVAQDQGMAGLRKGECFIVVDAGGGTVDLVSYRVDQLTPNFVVSKVTKVSGGNFGATRVDEHFLKRFLPTRLNPHDYETLMKIGGRAERHGNGSHVVFTRGEQIMLERFQIIKHKFAGRPQPGEQAEPDYIDLPDDIGREDDPQRGISQGRLRITYAELEQMFRESVEGTRRLISEQLTQIELRRLRVRTIFLSGGFSRNQHLFKEILELTRKWRFTLLRGDENDEGSWTAVIKGAALLGLGVGCEIPPRCIQCPYHIGVVVSATRFIEHDYDESQLYTDTFDQKKRLKSQAKWVVAKGDLITQQDGLEKKVKFVRKMTRAGNQAGSVTVVISDYNGPTDMITEASRQEFSLDYDLSRIPPRDRPTMFRSITNQSGMSYHTVDLELEVRLDQQRAYFTLVCGRTTDLLGNVGAPGFILTSDTRELPTSREL</sequence>
<protein>
    <submittedName>
        <fullName evidence="1">Uncharacterized protein</fullName>
    </submittedName>
</protein>
<gene>
    <name evidence="1" type="ORF">B0T19DRAFT_232021</name>
</gene>
<dbReference type="PANTHER" id="PTHR14187:SF82">
    <property type="entry name" value="FAMILY CHAPERONE, PUTATIVE (AFU_ORTHOLOGUE AFUA_7G08575)-RELATED"/>
    <property type="match status" value="1"/>
</dbReference>
<evidence type="ECO:0000313" key="2">
    <source>
        <dbReference type="Proteomes" id="UP001286456"/>
    </source>
</evidence>